<dbReference type="CDD" id="cd00303">
    <property type="entry name" value="retropepsin_like"/>
    <property type="match status" value="1"/>
</dbReference>
<comment type="caution">
    <text evidence="1">The sequence shown here is derived from an EMBL/GenBank/DDBJ whole genome shotgun (WGS) entry which is preliminary data.</text>
</comment>
<dbReference type="PANTHER" id="PTHR45913:SF5">
    <property type="entry name" value="GENERAL TRANSCRIPTION FACTOR II-I REPEAT DOMAIN-CONTAINING PROTEIN 2A-LIKE PROTEIN"/>
    <property type="match status" value="1"/>
</dbReference>
<dbReference type="AlphaFoldDB" id="A0A177AR75"/>
<feature type="non-terminal residue" evidence="1">
    <location>
        <position position="1"/>
    </location>
</feature>
<name>A0A177AR75_9BILA</name>
<reference evidence="1 2" key="1">
    <citation type="submission" date="2016-04" db="EMBL/GenBank/DDBJ databases">
        <title>The genome of Intoshia linei affirms orthonectids as highly simplified spiralians.</title>
        <authorList>
            <person name="Mikhailov K.V."/>
            <person name="Slusarev G.S."/>
            <person name="Nikitin M.A."/>
            <person name="Logacheva M.D."/>
            <person name="Penin A."/>
            <person name="Aleoshin V."/>
            <person name="Panchin Y.V."/>
        </authorList>
    </citation>
    <scope>NUCLEOTIDE SEQUENCE [LARGE SCALE GENOMIC DNA]</scope>
    <source>
        <strain evidence="1">Intl2013</strain>
        <tissue evidence="1">Whole animal</tissue>
    </source>
</reference>
<evidence type="ECO:0000313" key="2">
    <source>
        <dbReference type="Proteomes" id="UP000078046"/>
    </source>
</evidence>
<evidence type="ECO:0000313" key="1">
    <source>
        <dbReference type="EMBL" id="OAF63873.1"/>
    </source>
</evidence>
<dbReference type="PANTHER" id="PTHR45913">
    <property type="entry name" value="EPM2A-INTERACTING PROTEIN 1"/>
    <property type="match status" value="1"/>
</dbReference>
<dbReference type="Proteomes" id="UP000078046">
    <property type="component" value="Unassembled WGS sequence"/>
</dbReference>
<proteinExistence type="predicted"/>
<organism evidence="1 2">
    <name type="scientific">Intoshia linei</name>
    <dbReference type="NCBI Taxonomy" id="1819745"/>
    <lineage>
        <taxon>Eukaryota</taxon>
        <taxon>Metazoa</taxon>
        <taxon>Spiralia</taxon>
        <taxon>Lophotrochozoa</taxon>
        <taxon>Mesozoa</taxon>
        <taxon>Orthonectida</taxon>
        <taxon>Rhopaluridae</taxon>
        <taxon>Intoshia</taxon>
    </lineage>
</organism>
<feature type="non-terminal residue" evidence="1">
    <location>
        <position position="220"/>
    </location>
</feature>
<dbReference type="OrthoDB" id="6283535at2759"/>
<gene>
    <name evidence="1" type="ORF">A3Q56_08363</name>
</gene>
<sequence>LCISKYNQILKSLKEEFHRRFSDLRSTSNRFYLFTKPFSLQPDNVSVDYQLELIDFQSSELLRDRFYNMECTDCKSAHGQFLIDTGSTVNLIAIDMLDALCIPKPYIVSKTKLIAANGQSLIQYGTVDIIANGIMSTFFITDNLNILGFSDSIRHGFVIIPAIKSKPLYSISKYNVINEIAYVYPELKKVISKFEKIFSTVPGTLKNCYHRIELTDDKTE</sequence>
<dbReference type="EMBL" id="LWCA01002433">
    <property type="protein sequence ID" value="OAF63873.1"/>
    <property type="molecule type" value="Genomic_DNA"/>
</dbReference>
<keyword evidence="2" id="KW-1185">Reference proteome</keyword>
<accession>A0A177AR75</accession>
<protein>
    <submittedName>
        <fullName evidence="1">Uncharacterized protein</fullName>
    </submittedName>
</protein>